<gene>
    <name evidence="6" type="ORF">J2S59_000681</name>
</gene>
<feature type="domain" description="ABC transporter" evidence="5">
    <location>
        <begin position="11"/>
        <end position="247"/>
    </location>
</feature>
<dbReference type="InterPro" id="IPR017871">
    <property type="entry name" value="ABC_transporter-like_CS"/>
</dbReference>
<dbReference type="SUPFAM" id="SSF52540">
    <property type="entry name" value="P-loop containing nucleoside triphosphate hydrolases"/>
    <property type="match status" value="1"/>
</dbReference>
<comment type="caution">
    <text evidence="6">The sequence shown here is derived from an EMBL/GenBank/DDBJ whole genome shotgun (WGS) entry which is preliminary data.</text>
</comment>
<evidence type="ECO:0000313" key="6">
    <source>
        <dbReference type="EMBL" id="MDP9820872.1"/>
    </source>
</evidence>
<dbReference type="InterPro" id="IPR003439">
    <property type="entry name" value="ABC_transporter-like_ATP-bd"/>
</dbReference>
<keyword evidence="2" id="KW-0813">Transport</keyword>
<evidence type="ECO:0000259" key="5">
    <source>
        <dbReference type="PROSITE" id="PS50893"/>
    </source>
</evidence>
<evidence type="ECO:0000256" key="4">
    <source>
        <dbReference type="ARBA" id="ARBA00022840"/>
    </source>
</evidence>
<name>A0ABT9NKD1_9ACTN</name>
<dbReference type="InterPro" id="IPR027417">
    <property type="entry name" value="P-loop_NTPase"/>
</dbReference>
<dbReference type="PANTHER" id="PTHR43117">
    <property type="entry name" value="OSMOPROTECTANT IMPORT ATP-BINDING PROTEIN OSMV"/>
    <property type="match status" value="1"/>
</dbReference>
<dbReference type="Proteomes" id="UP001240447">
    <property type="component" value="Unassembled WGS sequence"/>
</dbReference>
<reference evidence="6 7" key="1">
    <citation type="submission" date="2023-07" db="EMBL/GenBank/DDBJ databases">
        <title>Sequencing the genomes of 1000 actinobacteria strains.</title>
        <authorList>
            <person name="Klenk H.-P."/>
        </authorList>
    </citation>
    <scope>NUCLEOTIDE SEQUENCE [LARGE SCALE GENOMIC DNA]</scope>
    <source>
        <strain evidence="6 7">GD13</strain>
    </source>
</reference>
<dbReference type="PANTHER" id="PTHR43117:SF4">
    <property type="entry name" value="OSMOPROTECTANT IMPORT ATP-BINDING PROTEIN OSMV"/>
    <property type="match status" value="1"/>
</dbReference>
<keyword evidence="3" id="KW-0547">Nucleotide-binding</keyword>
<dbReference type="EMBL" id="JAUSQM010000001">
    <property type="protein sequence ID" value="MDP9820872.1"/>
    <property type="molecule type" value="Genomic_DNA"/>
</dbReference>
<dbReference type="CDD" id="cd03295">
    <property type="entry name" value="ABC_OpuCA_Osmoprotection"/>
    <property type="match status" value="1"/>
</dbReference>
<keyword evidence="7" id="KW-1185">Reference proteome</keyword>
<dbReference type="PROSITE" id="PS00211">
    <property type="entry name" value="ABC_TRANSPORTER_1"/>
    <property type="match status" value="1"/>
</dbReference>
<proteinExistence type="inferred from homology"/>
<dbReference type="RefSeq" id="WP_068116717.1">
    <property type="nucleotide sequence ID" value="NZ_CCXJ01000041.1"/>
</dbReference>
<dbReference type="InterPro" id="IPR003593">
    <property type="entry name" value="AAA+_ATPase"/>
</dbReference>
<organism evidence="6 7">
    <name type="scientific">Nocardioides massiliensis</name>
    <dbReference type="NCBI Taxonomy" id="1325935"/>
    <lineage>
        <taxon>Bacteria</taxon>
        <taxon>Bacillati</taxon>
        <taxon>Actinomycetota</taxon>
        <taxon>Actinomycetes</taxon>
        <taxon>Propionibacteriales</taxon>
        <taxon>Nocardioidaceae</taxon>
        <taxon>Nocardioides</taxon>
    </lineage>
</organism>
<dbReference type="Gene3D" id="3.40.50.300">
    <property type="entry name" value="P-loop containing nucleotide triphosphate hydrolases"/>
    <property type="match status" value="1"/>
</dbReference>
<evidence type="ECO:0000313" key="7">
    <source>
        <dbReference type="Proteomes" id="UP001240447"/>
    </source>
</evidence>
<evidence type="ECO:0000256" key="1">
    <source>
        <dbReference type="ARBA" id="ARBA00005417"/>
    </source>
</evidence>
<protein>
    <submittedName>
        <fullName evidence="6">Osmoprotectant transport system ATP-binding protein</fullName>
    </submittedName>
</protein>
<comment type="similarity">
    <text evidence="1">Belongs to the ABC transporter superfamily.</text>
</comment>
<dbReference type="SMART" id="SM00382">
    <property type="entry name" value="AAA"/>
    <property type="match status" value="1"/>
</dbReference>
<sequence>MDGSPAPDVMIRLRGLSKTYADGTVAVQELDLDVARGELICLVGPSGCGKSTTLKMVNRLIEPTSGTIEIDGRDATRDDPVELRRRIGYVIQQVGLFPHQTIGANVATVPSLLGWDRRRTRKRAEELLHLVGLDPASYADRYPHQLSGGQQQRVGVARALAADPPVLLMDEPFGAVDPVVRGRLQDEFRALQQRLGKTVVLVTHDIDEAVRLGDRVAVLAEGGRLAQYDTPARVLGQPADDFVAEFVGAGRGLRRLAVTPINRDHLEPLDGVRGSELGGTLEVTASLEEALALMMTSDRPMVGVTDGPSFVGVLSPNGVHRALRESVAAESDTRTG</sequence>
<evidence type="ECO:0000256" key="2">
    <source>
        <dbReference type="ARBA" id="ARBA00022448"/>
    </source>
</evidence>
<keyword evidence="4 6" id="KW-0067">ATP-binding</keyword>
<evidence type="ECO:0000256" key="3">
    <source>
        <dbReference type="ARBA" id="ARBA00022741"/>
    </source>
</evidence>
<dbReference type="PROSITE" id="PS50893">
    <property type="entry name" value="ABC_TRANSPORTER_2"/>
    <property type="match status" value="1"/>
</dbReference>
<accession>A0ABT9NKD1</accession>
<dbReference type="GO" id="GO:0005524">
    <property type="term" value="F:ATP binding"/>
    <property type="evidence" value="ECO:0007669"/>
    <property type="project" value="UniProtKB-KW"/>
</dbReference>
<dbReference type="Pfam" id="PF00005">
    <property type="entry name" value="ABC_tran"/>
    <property type="match status" value="1"/>
</dbReference>